<feature type="domain" description="Large polyvalent protein associated" evidence="1">
    <location>
        <begin position="7"/>
        <end position="100"/>
    </location>
</feature>
<dbReference type="InterPro" id="IPR040809">
    <property type="entry name" value="LPD28"/>
</dbReference>
<sequence length="111" mass="12894">MMKDARDEDFELAEIDNVVVIFTNARIDRDTVPFDLYCYDVRESEGFSGDPVTLEKVVSINHWGTILSKKPFPLEDDAYYPLKDGINYLGETCTMDEFMEMNPEDEMDVMF</sequence>
<protein>
    <recommendedName>
        <fullName evidence="1">Large polyvalent protein associated domain-containing protein</fullName>
    </recommendedName>
</protein>
<dbReference type="RefSeq" id="WP_072852756.1">
    <property type="nucleotide sequence ID" value="NZ_FRAH01000062.1"/>
</dbReference>
<name>A0A1M6XE63_9FIRM</name>
<organism evidence="2 3">
    <name type="scientific">Anaerotignum lactatifermentans DSM 14214</name>
    <dbReference type="NCBI Taxonomy" id="1121323"/>
    <lineage>
        <taxon>Bacteria</taxon>
        <taxon>Bacillati</taxon>
        <taxon>Bacillota</taxon>
        <taxon>Clostridia</taxon>
        <taxon>Lachnospirales</taxon>
        <taxon>Anaerotignaceae</taxon>
        <taxon>Anaerotignum</taxon>
    </lineage>
</organism>
<gene>
    <name evidence="2" type="ORF">SAMN02745138_02771</name>
</gene>
<evidence type="ECO:0000259" key="1">
    <source>
        <dbReference type="Pfam" id="PF18843"/>
    </source>
</evidence>
<reference evidence="2 3" key="1">
    <citation type="submission" date="2016-11" db="EMBL/GenBank/DDBJ databases">
        <authorList>
            <person name="Jaros S."/>
            <person name="Januszkiewicz K."/>
            <person name="Wedrychowicz H."/>
        </authorList>
    </citation>
    <scope>NUCLEOTIDE SEQUENCE [LARGE SCALE GENOMIC DNA]</scope>
    <source>
        <strain evidence="2 3">DSM 14214</strain>
    </source>
</reference>
<dbReference type="Proteomes" id="UP000183975">
    <property type="component" value="Unassembled WGS sequence"/>
</dbReference>
<keyword evidence="3" id="KW-1185">Reference proteome</keyword>
<dbReference type="EMBL" id="FRAH01000062">
    <property type="protein sequence ID" value="SHL04236.1"/>
    <property type="molecule type" value="Genomic_DNA"/>
</dbReference>
<evidence type="ECO:0000313" key="3">
    <source>
        <dbReference type="Proteomes" id="UP000183975"/>
    </source>
</evidence>
<dbReference type="AlphaFoldDB" id="A0A1M6XE63"/>
<evidence type="ECO:0000313" key="2">
    <source>
        <dbReference type="EMBL" id="SHL04236.1"/>
    </source>
</evidence>
<proteinExistence type="predicted"/>
<accession>A0A1M6XE63</accession>
<dbReference type="Pfam" id="PF18843">
    <property type="entry name" value="LPD28"/>
    <property type="match status" value="1"/>
</dbReference>
<dbReference type="OrthoDB" id="2594680at2"/>